<name>A0A7W1XRD2_9BACL</name>
<dbReference type="Proteomes" id="UP000538292">
    <property type="component" value="Unassembled WGS sequence"/>
</dbReference>
<dbReference type="InterPro" id="IPR021857">
    <property type="entry name" value="DUF3467"/>
</dbReference>
<dbReference type="RefSeq" id="WP_181738792.1">
    <property type="nucleotide sequence ID" value="NZ_JACEOL010000018.1"/>
</dbReference>
<comment type="caution">
    <text evidence="1">The sequence shown here is derived from an EMBL/GenBank/DDBJ whole genome shotgun (WGS) entry which is preliminary data.</text>
</comment>
<proteinExistence type="predicted"/>
<protein>
    <submittedName>
        <fullName evidence="1">DUF3467 domain-containing protein</fullName>
    </submittedName>
</protein>
<dbReference type="EMBL" id="JACEOL010000018">
    <property type="protein sequence ID" value="MBA4601869.1"/>
    <property type="molecule type" value="Genomic_DNA"/>
</dbReference>
<reference evidence="1 2" key="1">
    <citation type="submission" date="2020-07" db="EMBL/GenBank/DDBJ databases">
        <title>Thermoactinomyces phylogeny.</title>
        <authorList>
            <person name="Dunlap C."/>
        </authorList>
    </citation>
    <scope>NUCLEOTIDE SEQUENCE [LARGE SCALE GENOMIC DNA]</scope>
    <source>
        <strain evidence="1 2">AMNI-1</strain>
    </source>
</reference>
<keyword evidence="2" id="KW-1185">Reference proteome</keyword>
<evidence type="ECO:0000313" key="1">
    <source>
        <dbReference type="EMBL" id="MBA4601869.1"/>
    </source>
</evidence>
<organism evidence="1 2">
    <name type="scientific">Thermoactinomyces mirandus</name>
    <dbReference type="NCBI Taxonomy" id="2756294"/>
    <lineage>
        <taxon>Bacteria</taxon>
        <taxon>Bacillati</taxon>
        <taxon>Bacillota</taxon>
        <taxon>Bacilli</taxon>
        <taxon>Bacillales</taxon>
        <taxon>Thermoactinomycetaceae</taxon>
        <taxon>Thermoactinomyces</taxon>
    </lineage>
</organism>
<evidence type="ECO:0000313" key="2">
    <source>
        <dbReference type="Proteomes" id="UP000538292"/>
    </source>
</evidence>
<accession>A0A7W1XRD2</accession>
<dbReference type="Pfam" id="PF11950">
    <property type="entry name" value="DUF3467"/>
    <property type="match status" value="1"/>
</dbReference>
<sequence>MNEDGEKVIYTNAVNVSMSQFDFVLDVCYRQGREVESQVKIVTSPQHYKALIHILTENLKRYEELFGPINLEVNQETLNRLKDKGLIKEMPNGRKK</sequence>
<gene>
    <name evidence="1" type="ORF">H2C83_05930</name>
</gene>
<dbReference type="AlphaFoldDB" id="A0A7W1XRD2"/>